<protein>
    <submittedName>
        <fullName evidence="1">Extracellular solute-binding protein</fullName>
    </submittedName>
</protein>
<proteinExistence type="predicted"/>
<gene>
    <name evidence="1" type="ORF">GJG86_02600</name>
</gene>
<dbReference type="EMBL" id="VTFY01000001">
    <property type="protein sequence ID" value="MRX81390.1"/>
    <property type="molecule type" value="Genomic_DNA"/>
</dbReference>
<name>A0A6N7RKH9_9ACTN</name>
<evidence type="ECO:0000313" key="1">
    <source>
        <dbReference type="EMBL" id="MRX81390.1"/>
    </source>
</evidence>
<dbReference type="InterPro" id="IPR006059">
    <property type="entry name" value="SBP"/>
</dbReference>
<dbReference type="AlphaFoldDB" id="A0A6N7RKH9"/>
<dbReference type="PANTHER" id="PTHR43649">
    <property type="entry name" value="ARABINOSE-BINDING PROTEIN-RELATED"/>
    <property type="match status" value="1"/>
</dbReference>
<accession>A0A6N7RKH9</accession>
<organism evidence="1 2">
    <name type="scientific">Eggerthella guodeyinii</name>
    <dbReference type="NCBI Taxonomy" id="2690837"/>
    <lineage>
        <taxon>Bacteria</taxon>
        <taxon>Bacillati</taxon>
        <taxon>Actinomycetota</taxon>
        <taxon>Coriobacteriia</taxon>
        <taxon>Eggerthellales</taxon>
        <taxon>Eggerthellaceae</taxon>
        <taxon>Eggerthella</taxon>
    </lineage>
</organism>
<sequence length="451" mass="48215">MMCCRIPSKKETPSADVSTSQLTRRAFLALGGCTLALGCASSVLGCSSYAPIIIDDVDEADVDVSLTFFGFKYEPLNVEAIEVIMRQYMDEHRRVSIMYEGIKSRPYFDALGKRLASGNGDDVFMVDHDTTLAFSEAGYLADLSDLPTLTSFSAFALGQMRADGAPTYAPTSISAFGLYCNTELLETRGIAVPTTFDAFLDACATFADEGILPIVSNNDISLKTFAIARGLASAYAEDDAASAIAALDEDASALAAHLRTGFDAVEELVSRGFVDAELARGTEKTSDDLEQFAVGASPFMLTGAWASARMHDRAPELSYEVHPLPALDDRPALVVNVDTRVSVNARSPHLAEAKEFVAFLTQPAAVERFANSQCSFSPVEGNAAPDDEALEPLARAFADGRTIIGSDDNLHYPIWEDVRTCIMSMLEGASAAEAEEQLLGLLKAAKEGSAA</sequence>
<dbReference type="Pfam" id="PF13416">
    <property type="entry name" value="SBP_bac_8"/>
    <property type="match status" value="1"/>
</dbReference>
<dbReference type="Proteomes" id="UP000438093">
    <property type="component" value="Unassembled WGS sequence"/>
</dbReference>
<dbReference type="SUPFAM" id="SSF53850">
    <property type="entry name" value="Periplasmic binding protein-like II"/>
    <property type="match status" value="1"/>
</dbReference>
<dbReference type="InterPro" id="IPR050490">
    <property type="entry name" value="Bact_solute-bd_prot1"/>
</dbReference>
<comment type="caution">
    <text evidence="1">The sequence shown here is derived from an EMBL/GenBank/DDBJ whole genome shotgun (WGS) entry which is preliminary data.</text>
</comment>
<dbReference type="Gene3D" id="3.40.190.10">
    <property type="entry name" value="Periplasmic binding protein-like II"/>
    <property type="match status" value="2"/>
</dbReference>
<dbReference type="PANTHER" id="PTHR43649:SF12">
    <property type="entry name" value="DIACETYLCHITOBIOSE BINDING PROTEIN DASA"/>
    <property type="match status" value="1"/>
</dbReference>
<keyword evidence="2" id="KW-1185">Reference proteome</keyword>
<reference evidence="2" key="1">
    <citation type="submission" date="2019-08" db="EMBL/GenBank/DDBJ databases">
        <title>Arthrobacter sp. nov., isolated from plateau pika and Tibetan wild ass.</title>
        <authorList>
            <person name="Ge Y."/>
        </authorList>
    </citation>
    <scope>NUCLEOTIDE SEQUENCE [LARGE SCALE GENOMIC DNA]</scope>
    <source>
        <strain evidence="2">HF-4214</strain>
    </source>
</reference>
<evidence type="ECO:0000313" key="2">
    <source>
        <dbReference type="Proteomes" id="UP000438093"/>
    </source>
</evidence>